<dbReference type="EC" id="3.5.1.41" evidence="3"/>
<dbReference type="InterPro" id="IPR011330">
    <property type="entry name" value="Glyco_hydro/deAcase_b/a-brl"/>
</dbReference>
<evidence type="ECO:0000313" key="3">
    <source>
        <dbReference type="EMBL" id="KAL2918359.1"/>
    </source>
</evidence>
<feature type="compositionally biased region" description="Polar residues" evidence="1">
    <location>
        <begin position="221"/>
        <end position="230"/>
    </location>
</feature>
<keyword evidence="4" id="KW-1185">Reference proteome</keyword>
<feature type="chain" id="PRO_5046775586" evidence="2">
    <location>
        <begin position="21"/>
        <end position="253"/>
    </location>
</feature>
<evidence type="ECO:0000313" key="4">
    <source>
        <dbReference type="Proteomes" id="UP001527925"/>
    </source>
</evidence>
<sequence>MLSHAAVLVVVVAAAASVRAGTPSAAAYPALDKVPPVNNQWSSAFIKNVPDLKVNSAQLPSPDWSADVTTCVGQKTWGLSYDDGPGPYTDDLLAQQLKKRTSRSLPRWCSARIIKETIGVTPKYMRPPYGDIDDRAAPALDGILAGGYKVVPVEDCVGAAPYDESFWSAGSRPVVTNTAVPSAASSSSSTMIPTSTSSAVPITTSAQAAPPVPVASGDRGSGTTKGSSNGATDRGASAFLALVSLAVAAAAML</sequence>
<dbReference type="Gene3D" id="3.20.20.370">
    <property type="entry name" value="Glycoside hydrolase/deacetylase"/>
    <property type="match status" value="1"/>
</dbReference>
<dbReference type="EMBL" id="JADGIZ020000007">
    <property type="protein sequence ID" value="KAL2918359.1"/>
    <property type="molecule type" value="Genomic_DNA"/>
</dbReference>
<organism evidence="3 4">
    <name type="scientific">Polyrhizophydium stewartii</name>
    <dbReference type="NCBI Taxonomy" id="2732419"/>
    <lineage>
        <taxon>Eukaryota</taxon>
        <taxon>Fungi</taxon>
        <taxon>Fungi incertae sedis</taxon>
        <taxon>Chytridiomycota</taxon>
        <taxon>Chytridiomycota incertae sedis</taxon>
        <taxon>Chytridiomycetes</taxon>
        <taxon>Rhizophydiales</taxon>
        <taxon>Rhizophydiales incertae sedis</taxon>
        <taxon>Polyrhizophydium</taxon>
    </lineage>
</organism>
<feature type="region of interest" description="Disordered" evidence="1">
    <location>
        <begin position="202"/>
        <end position="230"/>
    </location>
</feature>
<reference evidence="3 4" key="1">
    <citation type="submission" date="2023-09" db="EMBL/GenBank/DDBJ databases">
        <title>Pangenome analysis of Batrachochytrium dendrobatidis and related Chytrids.</title>
        <authorList>
            <person name="Yacoub M.N."/>
            <person name="Stajich J.E."/>
            <person name="James T.Y."/>
        </authorList>
    </citation>
    <scope>NUCLEOTIDE SEQUENCE [LARGE SCALE GENOMIC DNA]</scope>
    <source>
        <strain evidence="3 4">JEL0888</strain>
    </source>
</reference>
<dbReference type="GO" id="GO:0004099">
    <property type="term" value="F:chitin deacetylase activity"/>
    <property type="evidence" value="ECO:0007669"/>
    <property type="project" value="UniProtKB-EC"/>
</dbReference>
<dbReference type="Proteomes" id="UP001527925">
    <property type="component" value="Unassembled WGS sequence"/>
</dbReference>
<keyword evidence="3" id="KW-0378">Hydrolase</keyword>
<dbReference type="SUPFAM" id="SSF88713">
    <property type="entry name" value="Glycoside hydrolase/deacetylase"/>
    <property type="match status" value="1"/>
</dbReference>
<comment type="caution">
    <text evidence="3">The sequence shown here is derived from an EMBL/GenBank/DDBJ whole genome shotgun (WGS) entry which is preliminary data.</text>
</comment>
<accession>A0ABR4NFX6</accession>
<name>A0ABR4NFX6_9FUNG</name>
<gene>
    <name evidence="3" type="primary">CDA2_5</name>
    <name evidence="3" type="ORF">HK105_202286</name>
</gene>
<proteinExistence type="predicted"/>
<evidence type="ECO:0000256" key="1">
    <source>
        <dbReference type="SAM" id="MobiDB-lite"/>
    </source>
</evidence>
<feature type="signal peptide" evidence="2">
    <location>
        <begin position="1"/>
        <end position="20"/>
    </location>
</feature>
<evidence type="ECO:0000256" key="2">
    <source>
        <dbReference type="SAM" id="SignalP"/>
    </source>
</evidence>
<protein>
    <submittedName>
        <fullName evidence="3">Chitin deacetylase</fullName>
        <ecNumber evidence="3">3.5.1.41</ecNumber>
    </submittedName>
</protein>
<keyword evidence="2" id="KW-0732">Signal</keyword>